<feature type="signal peptide" evidence="1">
    <location>
        <begin position="1"/>
        <end position="17"/>
    </location>
</feature>
<dbReference type="EMBL" id="ML178821">
    <property type="protein sequence ID" value="TFL02879.1"/>
    <property type="molecule type" value="Genomic_DNA"/>
</dbReference>
<organism evidence="2 3">
    <name type="scientific">Pterulicium gracile</name>
    <dbReference type="NCBI Taxonomy" id="1884261"/>
    <lineage>
        <taxon>Eukaryota</taxon>
        <taxon>Fungi</taxon>
        <taxon>Dikarya</taxon>
        <taxon>Basidiomycota</taxon>
        <taxon>Agaricomycotina</taxon>
        <taxon>Agaricomycetes</taxon>
        <taxon>Agaricomycetidae</taxon>
        <taxon>Agaricales</taxon>
        <taxon>Pleurotineae</taxon>
        <taxon>Pterulaceae</taxon>
        <taxon>Pterulicium</taxon>
    </lineage>
</organism>
<evidence type="ECO:0000313" key="2">
    <source>
        <dbReference type="EMBL" id="TFL02879.1"/>
    </source>
</evidence>
<proteinExistence type="predicted"/>
<sequence length="77" mass="8425">MALSLFCLFTPMSVASAAGDIHIVYSHLSASSPPCPFIHPINRAVSLQSEPLSPRLHTFPTLMQTPNLRCMSGCHWC</sequence>
<accession>A0A5C3QRG9</accession>
<feature type="chain" id="PRO_5022895191" description="Secreted protein" evidence="1">
    <location>
        <begin position="18"/>
        <end position="77"/>
    </location>
</feature>
<evidence type="ECO:0000256" key="1">
    <source>
        <dbReference type="SAM" id="SignalP"/>
    </source>
</evidence>
<keyword evidence="1" id="KW-0732">Signal</keyword>
<evidence type="ECO:0008006" key="4">
    <source>
        <dbReference type="Google" id="ProtNLM"/>
    </source>
</evidence>
<name>A0A5C3QRG9_9AGAR</name>
<gene>
    <name evidence="2" type="ORF">BDV98DRAFT_564974</name>
</gene>
<dbReference type="AlphaFoldDB" id="A0A5C3QRG9"/>
<evidence type="ECO:0000313" key="3">
    <source>
        <dbReference type="Proteomes" id="UP000305067"/>
    </source>
</evidence>
<dbReference type="Proteomes" id="UP000305067">
    <property type="component" value="Unassembled WGS sequence"/>
</dbReference>
<reference evidence="2 3" key="1">
    <citation type="journal article" date="2019" name="Nat. Ecol. Evol.">
        <title>Megaphylogeny resolves global patterns of mushroom evolution.</title>
        <authorList>
            <person name="Varga T."/>
            <person name="Krizsan K."/>
            <person name="Foldi C."/>
            <person name="Dima B."/>
            <person name="Sanchez-Garcia M."/>
            <person name="Sanchez-Ramirez S."/>
            <person name="Szollosi G.J."/>
            <person name="Szarkandi J.G."/>
            <person name="Papp V."/>
            <person name="Albert L."/>
            <person name="Andreopoulos W."/>
            <person name="Angelini C."/>
            <person name="Antonin V."/>
            <person name="Barry K.W."/>
            <person name="Bougher N.L."/>
            <person name="Buchanan P."/>
            <person name="Buyck B."/>
            <person name="Bense V."/>
            <person name="Catcheside P."/>
            <person name="Chovatia M."/>
            <person name="Cooper J."/>
            <person name="Damon W."/>
            <person name="Desjardin D."/>
            <person name="Finy P."/>
            <person name="Geml J."/>
            <person name="Haridas S."/>
            <person name="Hughes K."/>
            <person name="Justo A."/>
            <person name="Karasinski D."/>
            <person name="Kautmanova I."/>
            <person name="Kiss B."/>
            <person name="Kocsube S."/>
            <person name="Kotiranta H."/>
            <person name="LaButti K.M."/>
            <person name="Lechner B.E."/>
            <person name="Liimatainen K."/>
            <person name="Lipzen A."/>
            <person name="Lukacs Z."/>
            <person name="Mihaltcheva S."/>
            <person name="Morgado L.N."/>
            <person name="Niskanen T."/>
            <person name="Noordeloos M.E."/>
            <person name="Ohm R.A."/>
            <person name="Ortiz-Santana B."/>
            <person name="Ovrebo C."/>
            <person name="Racz N."/>
            <person name="Riley R."/>
            <person name="Savchenko A."/>
            <person name="Shiryaev A."/>
            <person name="Soop K."/>
            <person name="Spirin V."/>
            <person name="Szebenyi C."/>
            <person name="Tomsovsky M."/>
            <person name="Tulloss R.E."/>
            <person name="Uehling J."/>
            <person name="Grigoriev I.V."/>
            <person name="Vagvolgyi C."/>
            <person name="Papp T."/>
            <person name="Martin F.M."/>
            <person name="Miettinen O."/>
            <person name="Hibbett D.S."/>
            <person name="Nagy L.G."/>
        </authorList>
    </citation>
    <scope>NUCLEOTIDE SEQUENCE [LARGE SCALE GENOMIC DNA]</scope>
    <source>
        <strain evidence="2 3">CBS 309.79</strain>
    </source>
</reference>
<protein>
    <recommendedName>
        <fullName evidence="4">Secreted protein</fullName>
    </recommendedName>
</protein>
<keyword evidence="3" id="KW-1185">Reference proteome</keyword>